<dbReference type="GO" id="GO:0005886">
    <property type="term" value="C:plasma membrane"/>
    <property type="evidence" value="ECO:0007669"/>
    <property type="project" value="UniProtKB-SubCell"/>
</dbReference>
<feature type="transmembrane region" description="Helical" evidence="6">
    <location>
        <begin position="291"/>
        <end position="310"/>
    </location>
</feature>
<organism evidence="7 8">
    <name type="scientific">Mycoplasmopsis phocirhinis</name>
    <dbReference type="NCBI Taxonomy" id="142650"/>
    <lineage>
        <taxon>Bacteria</taxon>
        <taxon>Bacillati</taxon>
        <taxon>Mycoplasmatota</taxon>
        <taxon>Mycoplasmoidales</taxon>
        <taxon>Metamycoplasmataceae</taxon>
        <taxon>Mycoplasmopsis</taxon>
    </lineage>
</organism>
<keyword evidence="3 6" id="KW-0812">Transmembrane</keyword>
<evidence type="ECO:0000256" key="6">
    <source>
        <dbReference type="SAM" id="Phobius"/>
    </source>
</evidence>
<evidence type="ECO:0000256" key="1">
    <source>
        <dbReference type="ARBA" id="ARBA00004651"/>
    </source>
</evidence>
<comment type="subcellular location">
    <subcellularLocation>
        <location evidence="1">Cell membrane</location>
        <topology evidence="1">Multi-pass membrane protein</topology>
    </subcellularLocation>
</comment>
<feature type="transmembrane region" description="Helical" evidence="6">
    <location>
        <begin position="430"/>
        <end position="451"/>
    </location>
</feature>
<gene>
    <name evidence="7" type="ORF">EG856_02670</name>
</gene>
<feature type="transmembrane region" description="Helical" evidence="6">
    <location>
        <begin position="247"/>
        <end position="271"/>
    </location>
</feature>
<dbReference type="RefSeq" id="WP_130429582.1">
    <property type="nucleotide sequence ID" value="NZ_CP034841.1"/>
</dbReference>
<feature type="transmembrane region" description="Helical" evidence="6">
    <location>
        <begin position="21"/>
        <end position="40"/>
    </location>
</feature>
<keyword evidence="8" id="KW-1185">Reference proteome</keyword>
<feature type="transmembrane region" description="Helical" evidence="6">
    <location>
        <begin position="195"/>
        <end position="214"/>
    </location>
</feature>
<dbReference type="AlphaFoldDB" id="A0A4P6MME6"/>
<accession>A0A4P6MME6</accession>
<keyword evidence="2" id="KW-1003">Cell membrane</keyword>
<dbReference type="Proteomes" id="UP000289326">
    <property type="component" value="Chromosome"/>
</dbReference>
<keyword evidence="5 6" id="KW-0472">Membrane</keyword>
<dbReference type="Gene3D" id="1.20.1250.20">
    <property type="entry name" value="MFS general substrate transporter like domains"/>
    <property type="match status" value="1"/>
</dbReference>
<feature type="transmembrane region" description="Helical" evidence="6">
    <location>
        <begin position="123"/>
        <end position="144"/>
    </location>
</feature>
<dbReference type="NCBIfam" id="NF043062">
    <property type="entry name" value="MMSYN1_0881"/>
    <property type="match status" value="1"/>
</dbReference>
<dbReference type="InterPro" id="IPR036259">
    <property type="entry name" value="MFS_trans_sf"/>
</dbReference>
<keyword evidence="4 6" id="KW-1133">Transmembrane helix</keyword>
<sequence>MKGTSKLSTPEASKAGFGRGLLLWIFISIGYLAFVANWGFAAGLNGNGIGDAGILGYFGIVKDANFTLINQATNWGITIGRGIGSILVAFLLAKLAHKYSTILALSLTLLGIPAQYLPANGVGYAFFIVLRTFMAIGGTMLIILTQPVVANFFNKKQKSFVSQFGVWFYPLGTIIAIIPFVLVSNTEAIRENWQIVLTTLAALNVLPLIIMVAFGTRFDVKKDVQNPQPKTNNWAILGKYLKTKSTYVWILLYGGFLVAVVFPTAFSIDLFPKIAGITANTQLFGLETSKIIRIWFIIFLAAVFVGPITIGLWSKYNLKRRWFVTAALLTGIVFYILSMVTFVYGIAKSNLAALVFFFIFAFITGLSLWGIQGVMLNLPHEYKDNNPKTIGWMFALIWGFGYIFFTIGVIIISIVNIIGENLHLGDYKIATIKFVVLVLLSLISIVGSMMIKEPSPDAKTFPSFKFKK</sequence>
<evidence type="ECO:0000256" key="4">
    <source>
        <dbReference type="ARBA" id="ARBA00022989"/>
    </source>
</evidence>
<dbReference type="EMBL" id="CP034841">
    <property type="protein sequence ID" value="QBF34805.1"/>
    <property type="molecule type" value="Genomic_DNA"/>
</dbReference>
<feature type="transmembrane region" description="Helical" evidence="6">
    <location>
        <begin position="351"/>
        <end position="371"/>
    </location>
</feature>
<feature type="transmembrane region" description="Helical" evidence="6">
    <location>
        <begin position="72"/>
        <end position="92"/>
    </location>
</feature>
<dbReference type="OrthoDB" id="399989at2"/>
<reference evidence="7 8" key="1">
    <citation type="submission" date="2019-01" db="EMBL/GenBank/DDBJ databases">
        <title>Complete sequence and annotation of the Mycoplasma phocirhinis strain 852T genome.</title>
        <authorList>
            <person name="Frasca S.Jr."/>
            <person name="Kutish G.F."/>
            <person name="Castellanos Gell J."/>
            <person name="Michaels D.L."/>
            <person name="Brown D.R."/>
        </authorList>
    </citation>
    <scope>NUCLEOTIDE SEQUENCE [LARGE SCALE GENOMIC DNA]</scope>
    <source>
        <strain evidence="7 8">852</strain>
    </source>
</reference>
<evidence type="ECO:0000256" key="3">
    <source>
        <dbReference type="ARBA" id="ARBA00022692"/>
    </source>
</evidence>
<protein>
    <submittedName>
        <fullName evidence="7">MFS transporter</fullName>
    </submittedName>
</protein>
<dbReference type="InterPro" id="IPR011699">
    <property type="entry name" value="MFS_Mycoplasma"/>
</dbReference>
<feature type="transmembrane region" description="Helical" evidence="6">
    <location>
        <begin position="322"/>
        <end position="345"/>
    </location>
</feature>
<dbReference type="Pfam" id="PF07672">
    <property type="entry name" value="MFS_Mycoplasma"/>
    <property type="match status" value="1"/>
</dbReference>
<feature type="transmembrane region" description="Helical" evidence="6">
    <location>
        <begin position="392"/>
        <end position="418"/>
    </location>
</feature>
<feature type="transmembrane region" description="Helical" evidence="6">
    <location>
        <begin position="99"/>
        <end position="117"/>
    </location>
</feature>
<evidence type="ECO:0000256" key="5">
    <source>
        <dbReference type="ARBA" id="ARBA00023136"/>
    </source>
</evidence>
<dbReference type="SUPFAM" id="SSF103473">
    <property type="entry name" value="MFS general substrate transporter"/>
    <property type="match status" value="1"/>
</dbReference>
<proteinExistence type="predicted"/>
<evidence type="ECO:0000313" key="7">
    <source>
        <dbReference type="EMBL" id="QBF34805.1"/>
    </source>
</evidence>
<dbReference type="InterPro" id="IPR054938">
    <property type="entry name" value="Hexose_phos_transporter"/>
</dbReference>
<evidence type="ECO:0000256" key="2">
    <source>
        <dbReference type="ARBA" id="ARBA00022475"/>
    </source>
</evidence>
<name>A0A4P6MME6_9BACT</name>
<feature type="transmembrane region" description="Helical" evidence="6">
    <location>
        <begin position="164"/>
        <end position="183"/>
    </location>
</feature>
<evidence type="ECO:0000313" key="8">
    <source>
        <dbReference type="Proteomes" id="UP000289326"/>
    </source>
</evidence>
<dbReference type="KEGG" id="mphi:EG856_02670"/>